<proteinExistence type="predicted"/>
<keyword evidence="3" id="KW-1185">Reference proteome</keyword>
<sequence length="207" mass="22502">MKSSNSFLAVALAIASVSFPVSVKADTVNARCDVFPKGEDRATSSGSCTFSQRQGAVSIQLENGNSYDLLPSGNQPGNYRDQNGDAAYRQAGLGDRGQIYRLATESIFVYWNTSTNEQDLGNTNRSAAARRQPEAGTTVSRLRDLVGARAGQAENTVKKRGYQWVKSDDSGYSYWLEGKTNYCVTIQTDQGRYQSIVYTGGSGDCQK</sequence>
<dbReference type="Proteomes" id="UP000514713">
    <property type="component" value="Chromosome"/>
</dbReference>
<gene>
    <name evidence="2" type="ORF">HUN01_07330</name>
</gene>
<name>A0A7D7L9V8_9NOSO</name>
<feature type="chain" id="PRO_5029012570" evidence="1">
    <location>
        <begin position="26"/>
        <end position="207"/>
    </location>
</feature>
<keyword evidence="1" id="KW-0732">Signal</keyword>
<dbReference type="AlphaFoldDB" id="A0A7D7L9V8"/>
<organism evidence="2 3">
    <name type="scientific">Nostoc edaphicum CCNP1411</name>
    <dbReference type="NCBI Taxonomy" id="1472755"/>
    <lineage>
        <taxon>Bacteria</taxon>
        <taxon>Bacillati</taxon>
        <taxon>Cyanobacteriota</taxon>
        <taxon>Cyanophyceae</taxon>
        <taxon>Nostocales</taxon>
        <taxon>Nostocaceae</taxon>
        <taxon>Nostoc</taxon>
    </lineage>
</organism>
<evidence type="ECO:0000256" key="1">
    <source>
        <dbReference type="SAM" id="SignalP"/>
    </source>
</evidence>
<protein>
    <submittedName>
        <fullName evidence="2">Uncharacterized protein</fullName>
    </submittedName>
</protein>
<feature type="signal peptide" evidence="1">
    <location>
        <begin position="1"/>
        <end position="25"/>
    </location>
</feature>
<evidence type="ECO:0000313" key="2">
    <source>
        <dbReference type="EMBL" id="QMS87398.1"/>
    </source>
</evidence>
<dbReference type="KEGG" id="ned:HUN01_07330"/>
<accession>A0A7D7L9V8</accession>
<dbReference type="EMBL" id="CP054698">
    <property type="protein sequence ID" value="QMS87398.1"/>
    <property type="molecule type" value="Genomic_DNA"/>
</dbReference>
<evidence type="ECO:0000313" key="3">
    <source>
        <dbReference type="Proteomes" id="UP000514713"/>
    </source>
</evidence>
<reference evidence="3" key="1">
    <citation type="submission" date="2020-06" db="EMBL/GenBank/DDBJ databases">
        <title>Nostoc edaphicum CCNP1411 genome.</title>
        <authorList>
            <person name="Fidor A."/>
            <person name="Grabski M."/>
            <person name="Gawor J."/>
            <person name="Gromadka R."/>
            <person name="Wegrzyn G."/>
            <person name="Mazur-Marzec H."/>
        </authorList>
    </citation>
    <scope>NUCLEOTIDE SEQUENCE [LARGE SCALE GENOMIC DNA]</scope>
    <source>
        <strain evidence="3">CCNP1411</strain>
    </source>
</reference>
<dbReference type="RefSeq" id="WP_181930716.1">
    <property type="nucleotide sequence ID" value="NZ_CP054698.1"/>
</dbReference>